<evidence type="ECO:0000256" key="6">
    <source>
        <dbReference type="HAMAP-Rule" id="MF_01365"/>
    </source>
</evidence>
<dbReference type="GO" id="GO:0002181">
    <property type="term" value="P:cytoplasmic translation"/>
    <property type="evidence" value="ECO:0007669"/>
    <property type="project" value="TreeGrafter"/>
</dbReference>
<dbReference type="PANTHER" id="PTHR11655:SF14">
    <property type="entry name" value="LARGE RIBOSOMAL SUBUNIT PROTEIN UL6M"/>
    <property type="match status" value="1"/>
</dbReference>
<protein>
    <recommendedName>
        <fullName evidence="6">Large ribosomal subunit protein uL6</fullName>
    </recommendedName>
</protein>
<accession>A0A1G1XW90</accession>
<dbReference type="PANTHER" id="PTHR11655">
    <property type="entry name" value="60S/50S RIBOSOMAL PROTEIN L6/L9"/>
    <property type="match status" value="1"/>
</dbReference>
<dbReference type="EMBL" id="MHIB01000017">
    <property type="protein sequence ID" value="OGY44298.1"/>
    <property type="molecule type" value="Genomic_DNA"/>
</dbReference>
<dbReference type="FunFam" id="3.90.930.12:FF:000001">
    <property type="entry name" value="50S ribosomal protein L6"/>
    <property type="match status" value="1"/>
</dbReference>
<dbReference type="HAMAP" id="MF_01365_B">
    <property type="entry name" value="Ribosomal_uL6_B"/>
    <property type="match status" value="1"/>
</dbReference>
<keyword evidence="2 6" id="KW-0699">rRNA-binding</keyword>
<comment type="caution">
    <text evidence="10">The sequence shown here is derived from an EMBL/GenBank/DDBJ whole genome shotgun (WGS) entry which is preliminary data.</text>
</comment>
<dbReference type="PRINTS" id="PR00059">
    <property type="entry name" value="RIBOSOMALL6"/>
</dbReference>
<dbReference type="GO" id="GO:0022625">
    <property type="term" value="C:cytosolic large ribosomal subunit"/>
    <property type="evidence" value="ECO:0007669"/>
    <property type="project" value="UniProtKB-UniRule"/>
</dbReference>
<evidence type="ECO:0000313" key="11">
    <source>
        <dbReference type="Proteomes" id="UP000178930"/>
    </source>
</evidence>
<dbReference type="Pfam" id="PF00347">
    <property type="entry name" value="Ribosomal_L6"/>
    <property type="match status" value="2"/>
</dbReference>
<dbReference type="Proteomes" id="UP000178930">
    <property type="component" value="Unassembled WGS sequence"/>
</dbReference>
<dbReference type="Gene3D" id="3.90.930.12">
    <property type="entry name" value="Ribosomal protein L6, alpha-beta domain"/>
    <property type="match status" value="2"/>
</dbReference>
<dbReference type="InterPro" id="IPR000702">
    <property type="entry name" value="Ribosomal_uL6-like"/>
</dbReference>
<dbReference type="GO" id="GO:0003735">
    <property type="term" value="F:structural constituent of ribosome"/>
    <property type="evidence" value="ECO:0007669"/>
    <property type="project" value="UniProtKB-UniRule"/>
</dbReference>
<dbReference type="PROSITE" id="PS00525">
    <property type="entry name" value="RIBOSOMAL_L6_1"/>
    <property type="match status" value="1"/>
</dbReference>
<proteinExistence type="inferred from homology"/>
<evidence type="ECO:0000256" key="7">
    <source>
        <dbReference type="RuleBase" id="RU003869"/>
    </source>
</evidence>
<evidence type="ECO:0000259" key="9">
    <source>
        <dbReference type="Pfam" id="PF00347"/>
    </source>
</evidence>
<evidence type="ECO:0000256" key="5">
    <source>
        <dbReference type="ARBA" id="ARBA00023274"/>
    </source>
</evidence>
<dbReference type="FunFam" id="3.90.930.12:FF:000002">
    <property type="entry name" value="50S ribosomal protein L6"/>
    <property type="match status" value="1"/>
</dbReference>
<evidence type="ECO:0000256" key="8">
    <source>
        <dbReference type="RuleBase" id="RU003870"/>
    </source>
</evidence>
<evidence type="ECO:0000313" key="10">
    <source>
        <dbReference type="EMBL" id="OGY44298.1"/>
    </source>
</evidence>
<dbReference type="STRING" id="1797532.A2729_05950"/>
<evidence type="ECO:0000256" key="3">
    <source>
        <dbReference type="ARBA" id="ARBA00022884"/>
    </source>
</evidence>
<feature type="domain" description="Large ribosomal subunit protein uL6 alpha-beta" evidence="9">
    <location>
        <begin position="11"/>
        <end position="83"/>
    </location>
</feature>
<dbReference type="GO" id="GO:0019843">
    <property type="term" value="F:rRNA binding"/>
    <property type="evidence" value="ECO:0007669"/>
    <property type="project" value="UniProtKB-UniRule"/>
</dbReference>
<name>A0A1G1XW90_9BACT</name>
<evidence type="ECO:0000256" key="2">
    <source>
        <dbReference type="ARBA" id="ARBA00022730"/>
    </source>
</evidence>
<gene>
    <name evidence="6" type="primary">rplF</name>
    <name evidence="10" type="ORF">A2729_05950</name>
</gene>
<dbReference type="SUPFAM" id="SSF56053">
    <property type="entry name" value="Ribosomal protein L6"/>
    <property type="match status" value="2"/>
</dbReference>
<dbReference type="InterPro" id="IPR036789">
    <property type="entry name" value="Ribosomal_uL6-like_a/b-dom_sf"/>
</dbReference>
<dbReference type="NCBIfam" id="TIGR03654">
    <property type="entry name" value="L6_bact"/>
    <property type="match status" value="1"/>
</dbReference>
<comment type="subunit">
    <text evidence="6">Part of the 50S ribosomal subunit.</text>
</comment>
<evidence type="ECO:0000256" key="1">
    <source>
        <dbReference type="ARBA" id="ARBA00009356"/>
    </source>
</evidence>
<comment type="function">
    <text evidence="6 8">This protein binds to the 23S rRNA, and is important in its secondary structure. It is located near the subunit interface in the base of the L7/L12 stalk, and near the tRNA binding site of the peptidyltransferase center.</text>
</comment>
<dbReference type="InterPro" id="IPR019906">
    <property type="entry name" value="Ribosomal_uL6_bac-type"/>
</dbReference>
<keyword evidence="5 6" id="KW-0687">Ribonucleoprotein</keyword>
<dbReference type="InterPro" id="IPR020040">
    <property type="entry name" value="Ribosomal_uL6_a/b-dom"/>
</dbReference>
<feature type="domain" description="Large ribosomal subunit protein uL6 alpha-beta" evidence="9">
    <location>
        <begin position="92"/>
        <end position="164"/>
    </location>
</feature>
<dbReference type="InterPro" id="IPR002358">
    <property type="entry name" value="Ribosomal_uL6_CS"/>
</dbReference>
<sequence length="182" mass="20196">MSRIGKQPILIPAGVEAKITGQKFSIKGPKGELSKEIHPLVNVRHEDDQLIISVKNSEEKRQRSLWGLFRRLIANMVLGVTEGFSKKLEINGIGYKGTVSGDTLILKLGYSHPIEFQIPKGIEIKVEKNMVTIFGSDKQLVGNTAAEIRALRKPEPYKGKGIKYSTEIIRRKAGKTAMKDTA</sequence>
<evidence type="ECO:0000256" key="4">
    <source>
        <dbReference type="ARBA" id="ARBA00022980"/>
    </source>
</evidence>
<comment type="similarity">
    <text evidence="1 6 7">Belongs to the universal ribosomal protein uL6 family.</text>
</comment>
<dbReference type="AlphaFoldDB" id="A0A1G1XW90"/>
<dbReference type="PIRSF" id="PIRSF002162">
    <property type="entry name" value="Ribosomal_L6"/>
    <property type="match status" value="1"/>
</dbReference>
<organism evidence="10 11">
    <name type="scientific">Candidatus Buchananbacteria bacterium RIFCSPHIGHO2_01_FULL_39_14</name>
    <dbReference type="NCBI Taxonomy" id="1797532"/>
    <lineage>
        <taxon>Bacteria</taxon>
        <taxon>Candidatus Buchananiibacteriota</taxon>
    </lineage>
</organism>
<reference evidence="10 11" key="1">
    <citation type="journal article" date="2016" name="Nat. Commun.">
        <title>Thousands of microbial genomes shed light on interconnected biogeochemical processes in an aquifer system.</title>
        <authorList>
            <person name="Anantharaman K."/>
            <person name="Brown C.T."/>
            <person name="Hug L.A."/>
            <person name="Sharon I."/>
            <person name="Castelle C.J."/>
            <person name="Probst A.J."/>
            <person name="Thomas B.C."/>
            <person name="Singh A."/>
            <person name="Wilkins M.J."/>
            <person name="Karaoz U."/>
            <person name="Brodie E.L."/>
            <person name="Williams K.H."/>
            <person name="Hubbard S.S."/>
            <person name="Banfield J.F."/>
        </authorList>
    </citation>
    <scope>NUCLEOTIDE SEQUENCE [LARGE SCALE GENOMIC DNA]</scope>
</reference>
<keyword evidence="3 6" id="KW-0694">RNA-binding</keyword>
<keyword evidence="4 6" id="KW-0689">Ribosomal protein</keyword>